<dbReference type="SUPFAM" id="SSF48179">
    <property type="entry name" value="6-phosphogluconate dehydrogenase C-terminal domain-like"/>
    <property type="match status" value="2"/>
</dbReference>
<dbReference type="Proteomes" id="UP000248012">
    <property type="component" value="Unassembled WGS sequence"/>
</dbReference>
<evidence type="ECO:0000313" key="17">
    <source>
        <dbReference type="Proteomes" id="UP000248012"/>
    </source>
</evidence>
<keyword evidence="17" id="KW-1185">Reference proteome</keyword>
<evidence type="ECO:0000259" key="15">
    <source>
        <dbReference type="Pfam" id="PF02737"/>
    </source>
</evidence>
<keyword evidence="6" id="KW-0560">Oxidoreductase</keyword>
<evidence type="ECO:0000256" key="3">
    <source>
        <dbReference type="ARBA" id="ARBA00011245"/>
    </source>
</evidence>
<evidence type="ECO:0000313" key="16">
    <source>
        <dbReference type="EMBL" id="PYC46717.1"/>
    </source>
</evidence>
<sequence>MSGLLSYQCRDGVAILTIQNPPVNALTLGVRKGLMLGVEHALGDETARAVVIHGNSAGGEGQFSAGIDLSEYDHPLRAPWLAGVCSLIEQSSKPVVAVLEGRVLGAAFELALACHGRVAGAQARIGLPDIALGLSTGSGGATRAARLAGAGAALDLLLTGGVIGAASPEAQPFVDQVTKTDPMEAAIEFAKTLAATGGFVAASAREDGVADPAGYIAAVRGARAGFDSAGEDDPAAGALIAAVEAAQLLPSEAALAFEAAQFDDVVSGARSASLRHLYAAERRAAGHISHTTGPTITTLSIVGRGAAAAGVAVAALDAGMQVILVDPGRAAQEVQKTGGDITRIYGAAVQAGRLASQARQDRLERLKISDDPAVMRAGDIAVLIPIGGDDGAALVTEACQHMPEGRTIVTLGRTPDGFGDAVGARSADLVGVLFDRAAHLCMMGELAVPQGTAPDAEAGAVGLLRRMHKIAVGTRGDLFLSQALLLGLRRAGDEMLALGVSPYAIDTALRAAGIGQGIYAGLDAAGLRAAAYLAESAAEEGGAQAAVSPLQNALIAADRLGHSTGAGFYRYEGGMAQPDGEVLDLHRALLAQDDAAPTQMPAAQIVARAEAALVLTAARLLQSGAALAAGDLDVVSVRALGYRRALGGPLHHANTRGVYRVAADMRRFAKMARRPQDQAFWAPCDLLVDMVKNGRRFEA</sequence>
<dbReference type="CDD" id="cd06558">
    <property type="entry name" value="crotonase-like"/>
    <property type="match status" value="1"/>
</dbReference>
<dbReference type="RefSeq" id="WP_110796719.1">
    <property type="nucleotide sequence ID" value="NZ_KZ826489.1"/>
</dbReference>
<evidence type="ECO:0000256" key="8">
    <source>
        <dbReference type="ARBA" id="ARBA00023098"/>
    </source>
</evidence>
<evidence type="ECO:0000256" key="13">
    <source>
        <dbReference type="ARBA" id="ARBA00049556"/>
    </source>
</evidence>
<name>A0A2V4NKI9_9RHOB</name>
<keyword evidence="12" id="KW-0511">Multifunctional enzyme</keyword>
<comment type="pathway">
    <text evidence="2">Lipid metabolism; fatty acid beta-oxidation.</text>
</comment>
<evidence type="ECO:0000256" key="2">
    <source>
        <dbReference type="ARBA" id="ARBA00005005"/>
    </source>
</evidence>
<dbReference type="GO" id="GO:0070403">
    <property type="term" value="F:NAD+ binding"/>
    <property type="evidence" value="ECO:0007669"/>
    <property type="project" value="InterPro"/>
</dbReference>
<evidence type="ECO:0000256" key="9">
    <source>
        <dbReference type="ARBA" id="ARBA00023140"/>
    </source>
</evidence>
<protein>
    <submittedName>
        <fullName evidence="16">Uncharacterized protein</fullName>
    </submittedName>
</protein>
<dbReference type="Gene3D" id="3.40.50.720">
    <property type="entry name" value="NAD(P)-binding Rossmann-like Domain"/>
    <property type="match status" value="1"/>
</dbReference>
<accession>A0A2V4NKI9</accession>
<evidence type="ECO:0000256" key="11">
    <source>
        <dbReference type="ARBA" id="ARBA00023239"/>
    </source>
</evidence>
<dbReference type="PANTHER" id="PTHR23309">
    <property type="entry name" value="3-HYDROXYACYL-COA DEHYROGENASE"/>
    <property type="match status" value="1"/>
</dbReference>
<dbReference type="InterPro" id="IPR029045">
    <property type="entry name" value="ClpP/crotonase-like_dom_sf"/>
</dbReference>
<evidence type="ECO:0000256" key="6">
    <source>
        <dbReference type="ARBA" id="ARBA00023002"/>
    </source>
</evidence>
<organism evidence="16 17">
    <name type="scientific">Litorivita pollutaquae</name>
    <dbReference type="NCBI Taxonomy" id="2200892"/>
    <lineage>
        <taxon>Bacteria</taxon>
        <taxon>Pseudomonadati</taxon>
        <taxon>Pseudomonadota</taxon>
        <taxon>Alphaproteobacteria</taxon>
        <taxon>Rhodobacterales</taxon>
        <taxon>Paracoccaceae</taxon>
        <taxon>Litorivita</taxon>
    </lineage>
</organism>
<dbReference type="Gene3D" id="1.10.1040.50">
    <property type="match status" value="1"/>
</dbReference>
<reference evidence="16 17" key="1">
    <citation type="submission" date="2018-05" db="EMBL/GenBank/DDBJ databases">
        <title>Oceanovita maritima gen. nov., sp. nov., a marine bacterium in the family Rhodobacteraceae isolated from surface seawater of Lundu port Xiamen, China.</title>
        <authorList>
            <person name="Hetharua B.H."/>
            <person name="Min D."/>
            <person name="Liao H."/>
            <person name="Tian Y."/>
        </authorList>
    </citation>
    <scope>NUCLEOTIDE SEQUENCE [LARGE SCALE GENOMIC DNA]</scope>
    <source>
        <strain evidence="16 17">FSX-11</strain>
    </source>
</reference>
<comment type="catalytic activity">
    <reaction evidence="13">
        <text>a (3S)-3-hydroxyacyl-CoA + NAD(+) = a 3-oxoacyl-CoA + NADH + H(+)</text>
        <dbReference type="Rhea" id="RHEA:22432"/>
        <dbReference type="ChEBI" id="CHEBI:15378"/>
        <dbReference type="ChEBI" id="CHEBI:57318"/>
        <dbReference type="ChEBI" id="CHEBI:57540"/>
        <dbReference type="ChEBI" id="CHEBI:57945"/>
        <dbReference type="ChEBI" id="CHEBI:90726"/>
        <dbReference type="EC" id="1.1.1.35"/>
    </reaction>
</comment>
<keyword evidence="9" id="KW-0576">Peroxisome</keyword>
<dbReference type="InterPro" id="IPR006176">
    <property type="entry name" value="3-OHacyl-CoA_DH_NAD-bd"/>
</dbReference>
<dbReference type="GO" id="GO:0016853">
    <property type="term" value="F:isomerase activity"/>
    <property type="evidence" value="ECO:0007669"/>
    <property type="project" value="UniProtKB-KW"/>
</dbReference>
<dbReference type="Pfam" id="PF02737">
    <property type="entry name" value="3HCDH_N"/>
    <property type="match status" value="1"/>
</dbReference>
<dbReference type="UniPathway" id="UPA00659"/>
<dbReference type="InterPro" id="IPR008927">
    <property type="entry name" value="6-PGluconate_DH-like_C_sf"/>
</dbReference>
<evidence type="ECO:0000259" key="14">
    <source>
        <dbReference type="Pfam" id="PF00725"/>
    </source>
</evidence>
<comment type="subcellular location">
    <subcellularLocation>
        <location evidence="1">Peroxisome</location>
    </subcellularLocation>
</comment>
<gene>
    <name evidence="16" type="ORF">DI396_13405</name>
</gene>
<dbReference type="Pfam" id="PF00378">
    <property type="entry name" value="ECH_1"/>
    <property type="match status" value="1"/>
</dbReference>
<feature type="domain" description="3-hydroxyacyl-CoA dehydrogenase NAD binding" evidence="15">
    <location>
        <begin position="299"/>
        <end position="377"/>
    </location>
</feature>
<feature type="domain" description="3-hydroxyacyl-CoA dehydrogenase C-terminal" evidence="14">
    <location>
        <begin position="489"/>
        <end position="571"/>
    </location>
</feature>
<dbReference type="GO" id="GO:0004300">
    <property type="term" value="F:enoyl-CoA hydratase activity"/>
    <property type="evidence" value="ECO:0007669"/>
    <property type="project" value="UniProtKB-ARBA"/>
</dbReference>
<keyword evidence="7" id="KW-0520">NAD</keyword>
<dbReference type="SUPFAM" id="SSF52096">
    <property type="entry name" value="ClpP/crotonase"/>
    <property type="match status" value="1"/>
</dbReference>
<dbReference type="OrthoDB" id="9771883at2"/>
<dbReference type="GO" id="GO:0006635">
    <property type="term" value="P:fatty acid beta-oxidation"/>
    <property type="evidence" value="ECO:0007669"/>
    <property type="project" value="UniProtKB-UniPathway"/>
</dbReference>
<keyword evidence="10" id="KW-0413">Isomerase</keyword>
<dbReference type="InterPro" id="IPR006108">
    <property type="entry name" value="3HC_DH_C"/>
</dbReference>
<keyword evidence="4" id="KW-0276">Fatty acid metabolism</keyword>
<dbReference type="InterPro" id="IPR001753">
    <property type="entry name" value="Enoyl-CoA_hydra/iso"/>
</dbReference>
<proteinExistence type="predicted"/>
<dbReference type="InterPro" id="IPR036291">
    <property type="entry name" value="NAD(P)-bd_dom_sf"/>
</dbReference>
<evidence type="ECO:0000256" key="4">
    <source>
        <dbReference type="ARBA" id="ARBA00022832"/>
    </source>
</evidence>
<dbReference type="Pfam" id="PF00725">
    <property type="entry name" value="3HCDH"/>
    <property type="match status" value="1"/>
</dbReference>
<evidence type="ECO:0000256" key="1">
    <source>
        <dbReference type="ARBA" id="ARBA00004275"/>
    </source>
</evidence>
<dbReference type="GO" id="GO:0003857">
    <property type="term" value="F:(3S)-3-hydroxyacyl-CoA dehydrogenase (NAD+) activity"/>
    <property type="evidence" value="ECO:0007669"/>
    <property type="project" value="UniProtKB-EC"/>
</dbReference>
<evidence type="ECO:0000256" key="12">
    <source>
        <dbReference type="ARBA" id="ARBA00023268"/>
    </source>
</evidence>
<comment type="subunit">
    <text evidence="3">Monomer.</text>
</comment>
<evidence type="ECO:0000256" key="5">
    <source>
        <dbReference type="ARBA" id="ARBA00022963"/>
    </source>
</evidence>
<comment type="caution">
    <text evidence="16">The sequence shown here is derived from an EMBL/GenBank/DDBJ whole genome shotgun (WGS) entry which is preliminary data.</text>
</comment>
<evidence type="ECO:0000256" key="10">
    <source>
        <dbReference type="ARBA" id="ARBA00023235"/>
    </source>
</evidence>
<dbReference type="AlphaFoldDB" id="A0A2V4NKI9"/>
<dbReference type="SUPFAM" id="SSF51735">
    <property type="entry name" value="NAD(P)-binding Rossmann-fold domains"/>
    <property type="match status" value="1"/>
</dbReference>
<evidence type="ECO:0000256" key="7">
    <source>
        <dbReference type="ARBA" id="ARBA00023027"/>
    </source>
</evidence>
<keyword evidence="8" id="KW-0443">Lipid metabolism</keyword>
<keyword evidence="5" id="KW-0442">Lipid degradation</keyword>
<dbReference type="Gene3D" id="3.90.226.10">
    <property type="entry name" value="2-enoyl-CoA Hydratase, Chain A, domain 1"/>
    <property type="match status" value="1"/>
</dbReference>
<dbReference type="EMBL" id="QFVT01000010">
    <property type="protein sequence ID" value="PYC46717.1"/>
    <property type="molecule type" value="Genomic_DNA"/>
</dbReference>
<keyword evidence="11" id="KW-0456">Lyase</keyword>
<dbReference type="PANTHER" id="PTHR23309:SF49">
    <property type="entry name" value="PEROXISOMAL BIFUNCTIONAL ENZYME"/>
    <property type="match status" value="1"/>
</dbReference>